<dbReference type="EMBL" id="JBHUME010000002">
    <property type="protein sequence ID" value="MFD2611436.1"/>
    <property type="molecule type" value="Genomic_DNA"/>
</dbReference>
<evidence type="ECO:0000256" key="4">
    <source>
        <dbReference type="ARBA" id="ARBA00022729"/>
    </source>
</evidence>
<dbReference type="Proteomes" id="UP001597541">
    <property type="component" value="Unassembled WGS sequence"/>
</dbReference>
<evidence type="ECO:0000256" key="5">
    <source>
        <dbReference type="SAM" id="SignalP"/>
    </source>
</evidence>
<proteinExistence type="inferred from homology"/>
<name>A0ABW5P872_9BACL</name>
<feature type="signal peptide" evidence="5">
    <location>
        <begin position="1"/>
        <end position="22"/>
    </location>
</feature>
<keyword evidence="8" id="KW-1185">Reference proteome</keyword>
<dbReference type="Gene3D" id="3.40.50.1980">
    <property type="entry name" value="Nitrogenase molybdenum iron protein domain"/>
    <property type="match status" value="2"/>
</dbReference>
<keyword evidence="3" id="KW-0813">Transport</keyword>
<feature type="chain" id="PRO_5045183262" evidence="5">
    <location>
        <begin position="23"/>
        <end position="321"/>
    </location>
</feature>
<dbReference type="PROSITE" id="PS50983">
    <property type="entry name" value="FE_B12_PBP"/>
    <property type="match status" value="1"/>
</dbReference>
<feature type="domain" description="Fe/B12 periplasmic-binding" evidence="6">
    <location>
        <begin position="68"/>
        <end position="321"/>
    </location>
</feature>
<dbReference type="RefSeq" id="WP_377600045.1">
    <property type="nucleotide sequence ID" value="NZ_JBHUME010000002.1"/>
</dbReference>
<accession>A0ABW5P872</accession>
<protein>
    <submittedName>
        <fullName evidence="7">ABC transporter substrate-binding protein</fullName>
    </submittedName>
</protein>
<comment type="similarity">
    <text evidence="2">Belongs to the bacterial solute-binding protein 8 family.</text>
</comment>
<evidence type="ECO:0000256" key="2">
    <source>
        <dbReference type="ARBA" id="ARBA00008814"/>
    </source>
</evidence>
<evidence type="ECO:0000259" key="6">
    <source>
        <dbReference type="PROSITE" id="PS50983"/>
    </source>
</evidence>
<dbReference type="PROSITE" id="PS51257">
    <property type="entry name" value="PROKAR_LIPOPROTEIN"/>
    <property type="match status" value="1"/>
</dbReference>
<evidence type="ECO:0000313" key="7">
    <source>
        <dbReference type="EMBL" id="MFD2611436.1"/>
    </source>
</evidence>
<evidence type="ECO:0000256" key="3">
    <source>
        <dbReference type="ARBA" id="ARBA00022448"/>
    </source>
</evidence>
<dbReference type="PANTHER" id="PTHR30532:SF29">
    <property type="entry name" value="FE(3+) DICITRATE-BINDING PERIPLASMIC PROTEIN"/>
    <property type="match status" value="1"/>
</dbReference>
<reference evidence="8" key="1">
    <citation type="journal article" date="2019" name="Int. J. Syst. Evol. Microbiol.">
        <title>The Global Catalogue of Microorganisms (GCM) 10K type strain sequencing project: providing services to taxonomists for standard genome sequencing and annotation.</title>
        <authorList>
            <consortium name="The Broad Institute Genomics Platform"/>
            <consortium name="The Broad Institute Genome Sequencing Center for Infectious Disease"/>
            <person name="Wu L."/>
            <person name="Ma J."/>
        </authorList>
    </citation>
    <scope>NUCLEOTIDE SEQUENCE [LARGE SCALE GENOMIC DNA]</scope>
    <source>
        <strain evidence="8">KCTC 3950</strain>
    </source>
</reference>
<comment type="subcellular location">
    <subcellularLocation>
        <location evidence="1">Cell envelope</location>
    </subcellularLocation>
</comment>
<gene>
    <name evidence="7" type="ORF">ACFSUF_03250</name>
</gene>
<comment type="caution">
    <text evidence="7">The sequence shown here is derived from an EMBL/GenBank/DDBJ whole genome shotgun (WGS) entry which is preliminary data.</text>
</comment>
<evidence type="ECO:0000256" key="1">
    <source>
        <dbReference type="ARBA" id="ARBA00004196"/>
    </source>
</evidence>
<dbReference type="PANTHER" id="PTHR30532">
    <property type="entry name" value="IRON III DICITRATE-BINDING PERIPLASMIC PROTEIN"/>
    <property type="match status" value="1"/>
</dbReference>
<dbReference type="InterPro" id="IPR051313">
    <property type="entry name" value="Bact_iron-sidero_bind"/>
</dbReference>
<evidence type="ECO:0000313" key="8">
    <source>
        <dbReference type="Proteomes" id="UP001597541"/>
    </source>
</evidence>
<dbReference type="SUPFAM" id="SSF53807">
    <property type="entry name" value="Helical backbone' metal receptor"/>
    <property type="match status" value="1"/>
</dbReference>
<sequence>MSTLKKNSFIVLMLLLSLVVTACGSGSKETAEAENTANAAEETETKASGYPKEVKHLKGTTLIPAKPEKIVTSFVGADFLFELNKAPYGVSGLEVLGGFKVFEDELKKYKIEDMGNPLNYEKVLAAKPDLIIAFDWDQVDYDKLSKIAPTVIVDGSSEELNPDGFIHTFTQIADMIGENEAKDAFVKRYEERKAEAKKNVEAAGLTGKTALFMMAGEKINYVYSGSSTKIYLDAGLKAAPGTDKDGQIDLEGLSKVNPDVIFLAEDYSNRTGAVEKIQQSDIWKNLKAVKENHVYIWDTAALGPMAQGKYYGIEYLGKEVK</sequence>
<organism evidence="7 8">
    <name type="scientific">Paenibacillus gansuensis</name>
    <dbReference type="NCBI Taxonomy" id="306542"/>
    <lineage>
        <taxon>Bacteria</taxon>
        <taxon>Bacillati</taxon>
        <taxon>Bacillota</taxon>
        <taxon>Bacilli</taxon>
        <taxon>Bacillales</taxon>
        <taxon>Paenibacillaceae</taxon>
        <taxon>Paenibacillus</taxon>
    </lineage>
</organism>
<keyword evidence="4 5" id="KW-0732">Signal</keyword>
<dbReference type="Pfam" id="PF01497">
    <property type="entry name" value="Peripla_BP_2"/>
    <property type="match status" value="1"/>
</dbReference>
<dbReference type="InterPro" id="IPR002491">
    <property type="entry name" value="ABC_transptr_periplasmic_BD"/>
</dbReference>